<dbReference type="PANTHER" id="PTHR42852">
    <property type="entry name" value="THIOL:DISULFIDE INTERCHANGE PROTEIN DSBE"/>
    <property type="match status" value="1"/>
</dbReference>
<dbReference type="RefSeq" id="WP_021247749.1">
    <property type="nucleotide sequence ID" value="NZ_ATJV01000001.1"/>
</dbReference>
<dbReference type="eggNOG" id="COG0526">
    <property type="taxonomic scope" value="Bacteria"/>
</dbReference>
<keyword evidence="3" id="KW-1185">Reference proteome</keyword>
<proteinExistence type="predicted"/>
<dbReference type="Pfam" id="PF00578">
    <property type="entry name" value="AhpC-TSA"/>
    <property type="match status" value="1"/>
</dbReference>
<dbReference type="PATRIC" id="fig|1348657.5.peg.292"/>
<dbReference type="PROSITE" id="PS51352">
    <property type="entry name" value="THIOREDOXIN_2"/>
    <property type="match status" value="1"/>
</dbReference>
<name>S9ZJ93_9RHOO</name>
<dbReference type="GO" id="GO:0016491">
    <property type="term" value="F:oxidoreductase activity"/>
    <property type="evidence" value="ECO:0007669"/>
    <property type="project" value="InterPro"/>
</dbReference>
<dbReference type="EMBL" id="ATJV01000001">
    <property type="protein sequence ID" value="EPZ17460.1"/>
    <property type="molecule type" value="Genomic_DNA"/>
</dbReference>
<evidence type="ECO:0000313" key="2">
    <source>
        <dbReference type="EMBL" id="EPZ17460.1"/>
    </source>
</evidence>
<dbReference type="InterPro" id="IPR000866">
    <property type="entry name" value="AhpC/TSA"/>
</dbReference>
<dbReference type="STRING" id="1348657.M622_01435"/>
<dbReference type="InterPro" id="IPR036249">
    <property type="entry name" value="Thioredoxin-like_sf"/>
</dbReference>
<dbReference type="GO" id="GO:0016209">
    <property type="term" value="F:antioxidant activity"/>
    <property type="evidence" value="ECO:0007669"/>
    <property type="project" value="InterPro"/>
</dbReference>
<dbReference type="PANTHER" id="PTHR42852:SF17">
    <property type="entry name" value="THIOREDOXIN-LIKE PROTEIN HI_1115"/>
    <property type="match status" value="1"/>
</dbReference>
<evidence type="ECO:0000259" key="1">
    <source>
        <dbReference type="PROSITE" id="PS51352"/>
    </source>
</evidence>
<dbReference type="OrthoDB" id="9811352at2"/>
<evidence type="ECO:0000313" key="3">
    <source>
        <dbReference type="Proteomes" id="UP000015455"/>
    </source>
</evidence>
<reference evidence="2 3" key="1">
    <citation type="submission" date="2013-06" db="EMBL/GenBank/DDBJ databases">
        <title>Draft genome sequence of Thauera terpenica.</title>
        <authorList>
            <person name="Liu B."/>
            <person name="Frostegard A.H."/>
            <person name="Shapleigh J.P."/>
        </authorList>
    </citation>
    <scope>NUCLEOTIDE SEQUENCE [LARGE SCALE GENOMIC DNA]</scope>
    <source>
        <strain evidence="2 3">58Eu</strain>
    </source>
</reference>
<feature type="domain" description="Thioredoxin" evidence="1">
    <location>
        <begin position="42"/>
        <end position="180"/>
    </location>
</feature>
<dbReference type="InterPro" id="IPR013766">
    <property type="entry name" value="Thioredoxin_domain"/>
</dbReference>
<dbReference type="InterPro" id="IPR050553">
    <property type="entry name" value="Thioredoxin_ResA/DsbE_sf"/>
</dbReference>
<comment type="caution">
    <text evidence="2">The sequence shown here is derived from an EMBL/GenBank/DDBJ whole genome shotgun (WGS) entry which is preliminary data.</text>
</comment>
<accession>S9ZJ93</accession>
<dbReference type="SUPFAM" id="SSF52833">
    <property type="entry name" value="Thioredoxin-like"/>
    <property type="match status" value="1"/>
</dbReference>
<dbReference type="Proteomes" id="UP000015455">
    <property type="component" value="Unassembled WGS sequence"/>
</dbReference>
<dbReference type="Gene3D" id="3.40.30.10">
    <property type="entry name" value="Glutaredoxin"/>
    <property type="match status" value="1"/>
</dbReference>
<sequence>MSEADSTTTSSISKPSRWRRYRRDAVFVVAIVLGMHWVQTRHVPDGAAPAFSAPAASGGQLSLAEWRERHPDGPVGVYFWADWCGICSAQQASMDGVQADWPVLTVAMQSGDQAAVANYLAAKDLAWATAVDADGSIAARYGLRGVPAFVVLDREGLIRSVAVGYTTAWGIRARLWWAGLFG</sequence>
<organism evidence="2 3">
    <name type="scientific">Thauera terpenica 58Eu</name>
    <dbReference type="NCBI Taxonomy" id="1348657"/>
    <lineage>
        <taxon>Bacteria</taxon>
        <taxon>Pseudomonadati</taxon>
        <taxon>Pseudomonadota</taxon>
        <taxon>Betaproteobacteria</taxon>
        <taxon>Rhodocyclales</taxon>
        <taxon>Zoogloeaceae</taxon>
        <taxon>Thauera</taxon>
    </lineage>
</organism>
<protein>
    <recommendedName>
        <fullName evidence="1">Thioredoxin domain-containing protein</fullName>
    </recommendedName>
</protein>
<gene>
    <name evidence="2" type="ORF">M622_01435</name>
</gene>
<dbReference type="AlphaFoldDB" id="S9ZJ93"/>